<evidence type="ECO:0000259" key="6">
    <source>
        <dbReference type="Pfam" id="PF23764"/>
    </source>
</evidence>
<protein>
    <recommendedName>
        <fullName evidence="6">GLAA-B beta-barrel domain-containing protein</fullName>
    </recommendedName>
</protein>
<feature type="domain" description="GLAA-B beta-barrel" evidence="6">
    <location>
        <begin position="322"/>
        <end position="381"/>
    </location>
</feature>
<keyword evidence="5" id="KW-0326">Glycosidase</keyword>
<accession>A0A9D1MG08</accession>
<dbReference type="InterPro" id="IPR012334">
    <property type="entry name" value="Pectin_lyas_fold"/>
</dbReference>
<dbReference type="InterPro" id="IPR056441">
    <property type="entry name" value="Beta-barrel_GLAA-B_II"/>
</dbReference>
<organism evidence="7 8">
    <name type="scientific">Candidatus Scatosoma pullistercoris</name>
    <dbReference type="NCBI Taxonomy" id="2840934"/>
    <lineage>
        <taxon>Bacteria</taxon>
        <taxon>Bacillati</taxon>
        <taxon>Bacillota</taxon>
        <taxon>Clostridia</taxon>
        <taxon>Candidatus Scatosoma</taxon>
    </lineage>
</organism>
<name>A0A9D1MG08_9FIRM</name>
<dbReference type="GO" id="GO:0004557">
    <property type="term" value="F:alpha-galactosidase activity"/>
    <property type="evidence" value="ECO:0007669"/>
    <property type="project" value="UniProtKB-EC"/>
</dbReference>
<evidence type="ECO:0000256" key="4">
    <source>
        <dbReference type="ARBA" id="ARBA00022801"/>
    </source>
</evidence>
<evidence type="ECO:0000313" key="8">
    <source>
        <dbReference type="Proteomes" id="UP000824081"/>
    </source>
</evidence>
<reference evidence="7" key="1">
    <citation type="submission" date="2020-10" db="EMBL/GenBank/DDBJ databases">
        <authorList>
            <person name="Gilroy R."/>
        </authorList>
    </citation>
    <scope>NUCLEOTIDE SEQUENCE</scope>
    <source>
        <strain evidence="7">11687</strain>
    </source>
</reference>
<dbReference type="AlphaFoldDB" id="A0A9D1MG08"/>
<evidence type="ECO:0000256" key="2">
    <source>
        <dbReference type="ARBA" id="ARBA00001271"/>
    </source>
</evidence>
<dbReference type="SUPFAM" id="SSF51126">
    <property type="entry name" value="Pectin lyase-like"/>
    <property type="match status" value="1"/>
</dbReference>
<keyword evidence="3" id="KW-0677">Repeat</keyword>
<sequence length="556" mass="62450">MTGKALEKIIASVQNDSSVVLESGEYHFWSDCCRCVEGYHFSNTASAEENPRGAHPVAIFLKKKKNVCIDGNGCKIVVHGIMTPLIFDRCENLVVKNMTIDYARPTMSEFTVLKKVDGGYIISIAKDSLFDIVGARIIWHGERGRDGKYLWAFDYRDYMSISMYKDPETERVRVMGRDSECKFPCVPEFSSVADLGGGLLKVTLKEEKAFFPVGCTVQTRNTIRDQIGGAFVNCKNVLFEKVTIRAMHGLGLLAQLCDTVTFRNINITPSAGRTTASNADFFHVSNCCGKITVEGCVCSDGHDDFINVHGTHLKIEEIEYNTLRVGFVELHSYGFCPFKRGDRIDFIDRLTLLPYGGVTVKSVSIISELEFLLTADEEIRARVGDYVENATMTPEVLIKNNKFGPSMGRGILCTTRKKAVIENNLFYKTGGNVLCIEDDCNFWFESGYTTDVSFVNNRVVACGYGSLEEDNVPVISVNPQVVVRDKPVYVHKRISVENNEFSDLPKNSYIAEIKNTEEFIFLTNTSDCIFEIKSKQVKKTEIQTSENLILRSWDYD</sequence>
<gene>
    <name evidence="7" type="ORF">IAC57_05155</name>
</gene>
<dbReference type="Proteomes" id="UP000824081">
    <property type="component" value="Unassembled WGS sequence"/>
</dbReference>
<proteinExistence type="predicted"/>
<comment type="catalytic activity">
    <reaction evidence="2">
        <text>Hydrolysis of terminal, non-reducing branched (1-&gt;3)-alpha-D-galactosidic residues, producing free D-galactose.</text>
        <dbReference type="EC" id="3.2.1.n1"/>
    </reaction>
</comment>
<evidence type="ECO:0000256" key="1">
    <source>
        <dbReference type="ARBA" id="ARBA00001255"/>
    </source>
</evidence>
<comment type="caution">
    <text evidence="7">The sequence shown here is derived from an EMBL/GenBank/DDBJ whole genome shotgun (WGS) entry which is preliminary data.</text>
</comment>
<comment type="catalytic activity">
    <reaction evidence="1">
        <text>Hydrolysis of terminal, non-reducing alpha-D-galactose residues in alpha-D-galactosides, including galactose oligosaccharides, galactomannans and galactolipids.</text>
        <dbReference type="EC" id="3.2.1.22"/>
    </reaction>
</comment>
<evidence type="ECO:0000313" key="7">
    <source>
        <dbReference type="EMBL" id="HIU59474.1"/>
    </source>
</evidence>
<dbReference type="Pfam" id="PF23764">
    <property type="entry name" value="Beta-barrel_GLAA-B_II"/>
    <property type="match status" value="1"/>
</dbReference>
<reference evidence="7" key="2">
    <citation type="journal article" date="2021" name="PeerJ">
        <title>Extensive microbial diversity within the chicken gut microbiome revealed by metagenomics and culture.</title>
        <authorList>
            <person name="Gilroy R."/>
            <person name="Ravi A."/>
            <person name="Getino M."/>
            <person name="Pursley I."/>
            <person name="Horton D.L."/>
            <person name="Alikhan N.F."/>
            <person name="Baker D."/>
            <person name="Gharbi K."/>
            <person name="Hall N."/>
            <person name="Watson M."/>
            <person name="Adriaenssens E.M."/>
            <person name="Foster-Nyarko E."/>
            <person name="Jarju S."/>
            <person name="Secka A."/>
            <person name="Antonio M."/>
            <person name="Oren A."/>
            <person name="Chaudhuri R.R."/>
            <person name="La Ragione R."/>
            <person name="Hildebrand F."/>
            <person name="Pallen M.J."/>
        </authorList>
    </citation>
    <scope>NUCLEOTIDE SEQUENCE</scope>
    <source>
        <strain evidence="7">11687</strain>
    </source>
</reference>
<keyword evidence="4" id="KW-0378">Hydrolase</keyword>
<evidence type="ECO:0000256" key="5">
    <source>
        <dbReference type="ARBA" id="ARBA00023295"/>
    </source>
</evidence>
<dbReference type="Gene3D" id="2.160.20.10">
    <property type="entry name" value="Single-stranded right-handed beta-helix, Pectin lyase-like"/>
    <property type="match status" value="1"/>
</dbReference>
<dbReference type="EMBL" id="DVMZ01000136">
    <property type="protein sequence ID" value="HIU59474.1"/>
    <property type="molecule type" value="Genomic_DNA"/>
</dbReference>
<evidence type="ECO:0000256" key="3">
    <source>
        <dbReference type="ARBA" id="ARBA00022737"/>
    </source>
</evidence>
<dbReference type="InterPro" id="IPR011050">
    <property type="entry name" value="Pectin_lyase_fold/virulence"/>
</dbReference>